<comment type="caution">
    <text evidence="1">The sequence shown here is derived from an EMBL/GenBank/DDBJ whole genome shotgun (WGS) entry which is preliminary data.</text>
</comment>
<dbReference type="AlphaFoldDB" id="A0A1F7J4X3"/>
<reference evidence="1 2" key="1">
    <citation type="journal article" date="2016" name="Nat. Commun.">
        <title>Thousands of microbial genomes shed light on interconnected biogeochemical processes in an aquifer system.</title>
        <authorList>
            <person name="Anantharaman K."/>
            <person name="Brown C.T."/>
            <person name="Hug L.A."/>
            <person name="Sharon I."/>
            <person name="Castelle C.J."/>
            <person name="Probst A.J."/>
            <person name="Thomas B.C."/>
            <person name="Singh A."/>
            <person name="Wilkins M.J."/>
            <person name="Karaoz U."/>
            <person name="Brodie E.L."/>
            <person name="Williams K.H."/>
            <person name="Hubbard S.S."/>
            <person name="Banfield J.F."/>
        </authorList>
    </citation>
    <scope>NUCLEOTIDE SEQUENCE [LARGE SCALE GENOMIC DNA]</scope>
</reference>
<evidence type="ECO:0000313" key="1">
    <source>
        <dbReference type="EMBL" id="OGK50664.1"/>
    </source>
</evidence>
<name>A0A1F7J4X3_9BACT</name>
<sequence length="84" mass="9749">MKRLNNKNLPKVTLILIKGNKKKYLYPSLRKTQFFLNNKAEAYLKNGDLVTIRVSYTDDSHNSGTYNSVGDLNWAFEAFVKEYV</sequence>
<dbReference type="EMBL" id="MGAQ01000014">
    <property type="protein sequence ID" value="OGK50664.1"/>
    <property type="molecule type" value="Genomic_DNA"/>
</dbReference>
<evidence type="ECO:0000313" key="2">
    <source>
        <dbReference type="Proteomes" id="UP000178558"/>
    </source>
</evidence>
<proteinExistence type="predicted"/>
<accession>A0A1F7J4X3</accession>
<dbReference type="Proteomes" id="UP000178558">
    <property type="component" value="Unassembled WGS sequence"/>
</dbReference>
<organism evidence="1 2">
    <name type="scientific">Candidatus Roizmanbacteria bacterium RIFCSPLOWO2_01_FULL_40_42</name>
    <dbReference type="NCBI Taxonomy" id="1802066"/>
    <lineage>
        <taxon>Bacteria</taxon>
        <taxon>Candidatus Roizmaniibacteriota</taxon>
    </lineage>
</organism>
<protein>
    <submittedName>
        <fullName evidence="1">Uncharacterized protein</fullName>
    </submittedName>
</protein>
<gene>
    <name evidence="1" type="ORF">A3B50_00605</name>
</gene>